<comment type="caution">
    <text evidence="1">The sequence shown here is derived from an EMBL/GenBank/DDBJ whole genome shotgun (WGS) entry which is preliminary data.</text>
</comment>
<gene>
    <name evidence="1" type="ORF">GWI33_013861</name>
</gene>
<protein>
    <submittedName>
        <fullName evidence="1">Uncharacterized protein</fullName>
    </submittedName>
</protein>
<proteinExistence type="predicted"/>
<dbReference type="Proteomes" id="UP000625711">
    <property type="component" value="Unassembled WGS sequence"/>
</dbReference>
<reference evidence="1" key="1">
    <citation type="submission" date="2020-08" db="EMBL/GenBank/DDBJ databases">
        <title>Genome sequencing and assembly of the red palm weevil Rhynchophorus ferrugineus.</title>
        <authorList>
            <person name="Dias G.B."/>
            <person name="Bergman C.M."/>
            <person name="Manee M."/>
        </authorList>
    </citation>
    <scope>NUCLEOTIDE SEQUENCE</scope>
    <source>
        <strain evidence="1">AA-2017</strain>
        <tissue evidence="1">Whole larva</tissue>
    </source>
</reference>
<keyword evidence="2" id="KW-1185">Reference proteome</keyword>
<sequence length="75" mass="8442">MGEPTAPYYKPPLPATRLHAGAKCEECKRALFDREQLDRARIECLAVIGRKKQKADGKKMVKFGNNTRVNLNLGQ</sequence>
<dbReference type="AlphaFoldDB" id="A0A834IG79"/>
<name>A0A834IG79_RHYFE</name>
<dbReference type="EMBL" id="JAACXV010013439">
    <property type="protein sequence ID" value="KAF7273432.1"/>
    <property type="molecule type" value="Genomic_DNA"/>
</dbReference>
<organism evidence="1 2">
    <name type="scientific">Rhynchophorus ferrugineus</name>
    <name type="common">Red palm weevil</name>
    <name type="synonym">Curculio ferrugineus</name>
    <dbReference type="NCBI Taxonomy" id="354439"/>
    <lineage>
        <taxon>Eukaryota</taxon>
        <taxon>Metazoa</taxon>
        <taxon>Ecdysozoa</taxon>
        <taxon>Arthropoda</taxon>
        <taxon>Hexapoda</taxon>
        <taxon>Insecta</taxon>
        <taxon>Pterygota</taxon>
        <taxon>Neoptera</taxon>
        <taxon>Endopterygota</taxon>
        <taxon>Coleoptera</taxon>
        <taxon>Polyphaga</taxon>
        <taxon>Cucujiformia</taxon>
        <taxon>Curculionidae</taxon>
        <taxon>Dryophthorinae</taxon>
        <taxon>Rhynchophorus</taxon>
    </lineage>
</organism>
<evidence type="ECO:0000313" key="2">
    <source>
        <dbReference type="Proteomes" id="UP000625711"/>
    </source>
</evidence>
<accession>A0A834IG79</accession>
<evidence type="ECO:0000313" key="1">
    <source>
        <dbReference type="EMBL" id="KAF7273432.1"/>
    </source>
</evidence>